<dbReference type="SUPFAM" id="SSF52777">
    <property type="entry name" value="CoA-dependent acyltransferases"/>
    <property type="match status" value="2"/>
</dbReference>
<evidence type="ECO:0000256" key="7">
    <source>
        <dbReference type="ARBA" id="ARBA00022598"/>
    </source>
</evidence>
<comment type="similarity">
    <text evidence="3">Belongs to the ATP-dependent AMP-binding enzyme family. MbtB subfamily.</text>
</comment>
<dbReference type="InterPro" id="IPR025110">
    <property type="entry name" value="AMP-bd_C"/>
</dbReference>
<comment type="pathway">
    <text evidence="2">Siderophore biosynthesis; mycobactin biosynthesis.</text>
</comment>
<organism evidence="10 11">
    <name type="scientific">Streptomyces olivoverticillatus</name>
    <dbReference type="NCBI Taxonomy" id="66427"/>
    <lineage>
        <taxon>Bacteria</taxon>
        <taxon>Bacillati</taxon>
        <taxon>Actinomycetota</taxon>
        <taxon>Actinomycetes</taxon>
        <taxon>Kitasatosporales</taxon>
        <taxon>Streptomycetaceae</taxon>
        <taxon>Streptomyces</taxon>
    </lineage>
</organism>
<evidence type="ECO:0000256" key="4">
    <source>
        <dbReference type="ARBA" id="ARBA00016743"/>
    </source>
</evidence>
<dbReference type="SUPFAM" id="SSF47336">
    <property type="entry name" value="ACP-like"/>
    <property type="match status" value="1"/>
</dbReference>
<dbReference type="SMART" id="SM00823">
    <property type="entry name" value="PKS_PP"/>
    <property type="match status" value="1"/>
</dbReference>
<name>A0A7W7PLE4_9ACTN</name>
<dbReference type="EMBL" id="JACHJH010000004">
    <property type="protein sequence ID" value="MBB4894214.1"/>
    <property type="molecule type" value="Genomic_DNA"/>
</dbReference>
<dbReference type="InterPro" id="IPR036736">
    <property type="entry name" value="ACP-like_sf"/>
</dbReference>
<dbReference type="Pfam" id="PF00501">
    <property type="entry name" value="AMP-binding"/>
    <property type="match status" value="1"/>
</dbReference>
<dbReference type="InterPro" id="IPR020459">
    <property type="entry name" value="AMP-binding"/>
</dbReference>
<dbReference type="Gene3D" id="1.10.10.1830">
    <property type="entry name" value="Non-ribosomal peptide synthase, adenylation domain"/>
    <property type="match status" value="1"/>
</dbReference>
<dbReference type="GO" id="GO:0044550">
    <property type="term" value="P:secondary metabolite biosynthetic process"/>
    <property type="evidence" value="ECO:0007669"/>
    <property type="project" value="TreeGrafter"/>
</dbReference>
<dbReference type="Pfam" id="PF00668">
    <property type="entry name" value="Condensation"/>
    <property type="match status" value="1"/>
</dbReference>
<keyword evidence="7" id="KW-0436">Ligase</keyword>
<dbReference type="GO" id="GO:0005737">
    <property type="term" value="C:cytoplasm"/>
    <property type="evidence" value="ECO:0007669"/>
    <property type="project" value="TreeGrafter"/>
</dbReference>
<dbReference type="GO" id="GO:0031177">
    <property type="term" value="F:phosphopantetheine binding"/>
    <property type="evidence" value="ECO:0007669"/>
    <property type="project" value="InterPro"/>
</dbReference>
<dbReference type="Gene3D" id="1.10.1200.10">
    <property type="entry name" value="ACP-like"/>
    <property type="match status" value="1"/>
</dbReference>
<comment type="cofactor">
    <cofactor evidence="1">
        <name>pantetheine 4'-phosphate</name>
        <dbReference type="ChEBI" id="CHEBI:47942"/>
    </cofactor>
</comment>
<dbReference type="FunFam" id="3.40.50.12780:FF:000012">
    <property type="entry name" value="Non-ribosomal peptide synthetase"/>
    <property type="match status" value="1"/>
</dbReference>
<dbReference type="InterPro" id="IPR020806">
    <property type="entry name" value="PKS_PP-bd"/>
</dbReference>
<dbReference type="PANTHER" id="PTHR45527:SF10">
    <property type="entry name" value="PYOCHELIN SYNTHASE PCHF"/>
    <property type="match status" value="1"/>
</dbReference>
<dbReference type="InterPro" id="IPR001242">
    <property type="entry name" value="Condensation_dom"/>
</dbReference>
<dbReference type="PRINTS" id="PR00154">
    <property type="entry name" value="AMPBINDING"/>
</dbReference>
<dbReference type="GO" id="GO:0008610">
    <property type="term" value="P:lipid biosynthetic process"/>
    <property type="evidence" value="ECO:0007669"/>
    <property type="project" value="UniProtKB-ARBA"/>
</dbReference>
<dbReference type="InterPro" id="IPR044894">
    <property type="entry name" value="TubC_N_sf"/>
</dbReference>
<evidence type="ECO:0000259" key="9">
    <source>
        <dbReference type="PROSITE" id="PS50075"/>
    </source>
</evidence>
<evidence type="ECO:0000256" key="5">
    <source>
        <dbReference type="ARBA" id="ARBA00022450"/>
    </source>
</evidence>
<dbReference type="Gene3D" id="3.30.559.30">
    <property type="entry name" value="Nonribosomal peptide synthetase, condensation domain"/>
    <property type="match status" value="1"/>
</dbReference>
<comment type="caution">
    <text evidence="10">The sequence shown here is derived from an EMBL/GenBank/DDBJ whole genome shotgun (WGS) entry which is preliminary data.</text>
</comment>
<dbReference type="GO" id="GO:0017000">
    <property type="term" value="P:antibiotic biosynthetic process"/>
    <property type="evidence" value="ECO:0007669"/>
    <property type="project" value="UniProtKB-ARBA"/>
</dbReference>
<reference evidence="10 11" key="1">
    <citation type="submission" date="2020-08" db="EMBL/GenBank/DDBJ databases">
        <title>Genomic Encyclopedia of Type Strains, Phase III (KMG-III): the genomes of soil and plant-associated and newly described type strains.</title>
        <authorList>
            <person name="Whitman W."/>
        </authorList>
    </citation>
    <scope>NUCLEOTIDE SEQUENCE [LARGE SCALE GENOMIC DNA]</scope>
    <source>
        <strain evidence="10 11">CECT 3266</strain>
    </source>
</reference>
<sequence length="1119" mass="122589">MTYPDILREIESRGLAISIEGGDLRLQGSRDRMDPEFIARIKAAKPELIACLTEEARGSRGFPLTLMQRSYLLGRSGIFEIGDVASHVYHEIEGAWDLDRLEAALTAVVRRHSALRSRFPGDDRQAEGVCPEDVTITRRDLRGESEEARQRIRGELRAEQSHRLLPAEQGPLVAVDATLLADDHMVLHISHDGLVMDGISMFLFFREWWQAYEQGAEGAEPEELDFQEYVEALQARRDRAPARRSRDYWLNRVDDLAPHPDLPLRTSPAAVTGARFTQRLVRLDEVAWKALKDQTAQAGLSPSALLLAAYAETLATWGAGPRFTLNTTVANRLPLHPRAMEAIGQFSDTMLVETAVDRSLPFAERALAIQAQLRKDLDHRHFSGIEVMQELARRRGGVAGARMPFTFNSAIGHAGVDGSALELFGSEVFSVSQTPQVWLNAFAMEQHGGLVVQLDGVDELFPEGLLDDLAQGYQRLLDSLTDTAAWQQKTFDLLPEAQRERRRAANDTAVTLPDTMLADAFLAQAERTPQAPAVITSSGEISYGELRRRAVRAAHWLRERGVGRDELVGLVMSRGPEQITGIMATVLAGAAYLPVDAGLPAERRQYMLRDGRVRCVLTDTARPEEDYGDRHVLALDTLAEPDAEPAEAPAALPGACPDDLAYVLYTSGTTGEPKGVMVTHRNVANVVADCRDRFGISPADRFFAISAFNFDLSVWDVFGALSAGAALVMPDRDKAVDPAHWLELCTAAGVTVWNSVPAIVSLMHDQALVETGLPPALRLVMMSGDRIPPTLPAALRRLKDDLDVISLGGPTETTIWNILHPVGRHEDGSESIPYGRPNANNRAYVLDHDGLDAPDWVTGEICAAGTGLARGYWGDEQRTAERFFHDARRDERLYRTGDLGRYLPDGEIQILGRSDFQIKVNGYRIEAGEVETRLVAHDAVRQAVVARASGARGDLLVAHLVPSGDARPSQAELRQALRRDLPDYMTPSAVVWHEELPLTRNGKVDRTKLSATAIDTVVAGGGQAPASGGAPASQLERRVAAIWSEILKGAEVGVHDNLRDLGGDSISAARILTAVRKEFRITIPLDAMYEMGTVRAMTDHLAEALAERAAEGSDPCPAR</sequence>
<dbReference type="Gene3D" id="3.40.50.12780">
    <property type="entry name" value="N-terminal domain of ligase-like"/>
    <property type="match status" value="1"/>
</dbReference>
<dbReference type="InterPro" id="IPR020845">
    <property type="entry name" value="AMP-binding_CS"/>
</dbReference>
<evidence type="ECO:0000313" key="11">
    <source>
        <dbReference type="Proteomes" id="UP000556084"/>
    </source>
</evidence>
<keyword evidence="5" id="KW-0596">Phosphopantetheine</keyword>
<evidence type="ECO:0000256" key="1">
    <source>
        <dbReference type="ARBA" id="ARBA00001957"/>
    </source>
</evidence>
<dbReference type="SUPFAM" id="SSF56801">
    <property type="entry name" value="Acetyl-CoA synthetase-like"/>
    <property type="match status" value="1"/>
</dbReference>
<dbReference type="CDD" id="cd19535">
    <property type="entry name" value="Cyc_NRPS"/>
    <property type="match status" value="1"/>
</dbReference>
<dbReference type="Pfam" id="PF13193">
    <property type="entry name" value="AMP-binding_C"/>
    <property type="match status" value="1"/>
</dbReference>
<dbReference type="Proteomes" id="UP000556084">
    <property type="component" value="Unassembled WGS sequence"/>
</dbReference>
<dbReference type="InterPro" id="IPR042099">
    <property type="entry name" value="ANL_N_sf"/>
</dbReference>
<dbReference type="NCBIfam" id="TIGR01733">
    <property type="entry name" value="AA-adenyl-dom"/>
    <property type="match status" value="1"/>
</dbReference>
<dbReference type="InterPro" id="IPR010071">
    <property type="entry name" value="AA_adenyl_dom"/>
</dbReference>
<evidence type="ECO:0000256" key="6">
    <source>
        <dbReference type="ARBA" id="ARBA00022553"/>
    </source>
</evidence>
<dbReference type="InterPro" id="IPR045851">
    <property type="entry name" value="AMP-bd_C_sf"/>
</dbReference>
<dbReference type="PROSITE" id="PS50075">
    <property type="entry name" value="CARRIER"/>
    <property type="match status" value="1"/>
</dbReference>
<dbReference type="InterPro" id="IPR000873">
    <property type="entry name" value="AMP-dep_synth/lig_dom"/>
</dbReference>
<dbReference type="GO" id="GO:0043041">
    <property type="term" value="P:amino acid activation for nonribosomal peptide biosynthetic process"/>
    <property type="evidence" value="ECO:0007669"/>
    <property type="project" value="TreeGrafter"/>
</dbReference>
<dbReference type="Gene3D" id="3.30.559.10">
    <property type="entry name" value="Chloramphenicol acetyltransferase-like domain"/>
    <property type="match status" value="1"/>
</dbReference>
<feature type="domain" description="Carrier" evidence="9">
    <location>
        <begin position="1030"/>
        <end position="1105"/>
    </location>
</feature>
<dbReference type="PANTHER" id="PTHR45527">
    <property type="entry name" value="NONRIBOSOMAL PEPTIDE SYNTHETASE"/>
    <property type="match status" value="1"/>
</dbReference>
<dbReference type="InterPro" id="IPR006162">
    <property type="entry name" value="Ppantetheine_attach_site"/>
</dbReference>
<gene>
    <name evidence="10" type="ORF">FHS39_003248</name>
</gene>
<dbReference type="PROSITE" id="PS00012">
    <property type="entry name" value="PHOSPHOPANTETHEINE"/>
    <property type="match status" value="1"/>
</dbReference>
<accession>A0A7W7PLE4</accession>
<dbReference type="FunFam" id="3.40.50.980:FF:000001">
    <property type="entry name" value="Non-ribosomal peptide synthetase"/>
    <property type="match status" value="1"/>
</dbReference>
<dbReference type="Pfam" id="PF00550">
    <property type="entry name" value="PP-binding"/>
    <property type="match status" value="1"/>
</dbReference>
<keyword evidence="11" id="KW-1185">Reference proteome</keyword>
<dbReference type="InterPro" id="IPR009081">
    <property type="entry name" value="PP-bd_ACP"/>
</dbReference>
<dbReference type="RefSeq" id="WP_184350031.1">
    <property type="nucleotide sequence ID" value="NZ_JACHJH010000004.1"/>
</dbReference>
<evidence type="ECO:0000256" key="8">
    <source>
        <dbReference type="ARBA" id="ARBA00033440"/>
    </source>
</evidence>
<dbReference type="AlphaFoldDB" id="A0A7W7PLE4"/>
<dbReference type="Gene3D" id="3.30.300.30">
    <property type="match status" value="1"/>
</dbReference>
<dbReference type="PROSITE" id="PS00455">
    <property type="entry name" value="AMP_BINDING"/>
    <property type="match status" value="1"/>
</dbReference>
<dbReference type="InterPro" id="IPR057737">
    <property type="entry name" value="Condensation_MtbB-like"/>
</dbReference>
<keyword evidence="6" id="KW-0597">Phosphoprotein</keyword>
<evidence type="ECO:0000256" key="3">
    <source>
        <dbReference type="ARBA" id="ARBA00007380"/>
    </source>
</evidence>
<dbReference type="GO" id="GO:0016874">
    <property type="term" value="F:ligase activity"/>
    <property type="evidence" value="ECO:0007669"/>
    <property type="project" value="UniProtKB-KW"/>
</dbReference>
<proteinExistence type="inferred from homology"/>
<protein>
    <recommendedName>
        <fullName evidence="4">Phenyloxazoline synthase MbtB</fullName>
    </recommendedName>
    <alternativeName>
        <fullName evidence="8">Mycobactin synthetase protein B</fullName>
    </alternativeName>
</protein>
<evidence type="ECO:0000313" key="10">
    <source>
        <dbReference type="EMBL" id="MBB4894214.1"/>
    </source>
</evidence>
<dbReference type="InterPro" id="IPR023213">
    <property type="entry name" value="CAT-like_dom_sf"/>
</dbReference>
<evidence type="ECO:0000256" key="2">
    <source>
        <dbReference type="ARBA" id="ARBA00005102"/>
    </source>
</evidence>